<reference evidence="2 3" key="1">
    <citation type="submission" date="2020-01" db="EMBL/GenBank/DDBJ databases">
        <authorList>
            <person name="Chen S."/>
        </authorList>
    </citation>
    <scope>NUCLEOTIDE SEQUENCE [LARGE SCALE GENOMIC DNA]</scope>
    <source>
        <strain evidence="2 3">GS-10</strain>
    </source>
</reference>
<dbReference type="InterPro" id="IPR036388">
    <property type="entry name" value="WH-like_DNA-bd_sf"/>
</dbReference>
<dbReference type="InterPro" id="IPR039422">
    <property type="entry name" value="MarR/SlyA-like"/>
</dbReference>
<dbReference type="Gene3D" id="1.10.10.10">
    <property type="entry name" value="Winged helix-like DNA-binding domain superfamily/Winged helix DNA-binding domain"/>
    <property type="match status" value="1"/>
</dbReference>
<dbReference type="PANTHER" id="PTHR33164">
    <property type="entry name" value="TRANSCRIPTIONAL REGULATOR, MARR FAMILY"/>
    <property type="match status" value="1"/>
</dbReference>
<dbReference type="SUPFAM" id="SSF46785">
    <property type="entry name" value="Winged helix' DNA-binding domain"/>
    <property type="match status" value="1"/>
</dbReference>
<dbReference type="EMBL" id="WWEN01000008">
    <property type="protein sequence ID" value="MYM56874.1"/>
    <property type="molecule type" value="Genomic_DNA"/>
</dbReference>
<dbReference type="PANTHER" id="PTHR33164:SF106">
    <property type="entry name" value="TRANSCRIPTIONAL REGULATORY PROTEIN"/>
    <property type="match status" value="1"/>
</dbReference>
<proteinExistence type="predicted"/>
<gene>
    <name evidence="2" type="ORF">GR167_16275</name>
</gene>
<evidence type="ECO:0000259" key="1">
    <source>
        <dbReference type="PROSITE" id="PS50995"/>
    </source>
</evidence>
<comment type="caution">
    <text evidence="2">The sequence shown here is derived from an EMBL/GenBank/DDBJ whole genome shotgun (WGS) entry which is preliminary data.</text>
</comment>
<protein>
    <submittedName>
        <fullName evidence="2">MarR family transcriptional regulator</fullName>
    </submittedName>
</protein>
<dbReference type="PROSITE" id="PS50995">
    <property type="entry name" value="HTH_MARR_2"/>
    <property type="match status" value="1"/>
</dbReference>
<dbReference type="PRINTS" id="PR00598">
    <property type="entry name" value="HTHMARR"/>
</dbReference>
<keyword evidence="3" id="KW-1185">Reference proteome</keyword>
<dbReference type="GO" id="GO:0006950">
    <property type="term" value="P:response to stress"/>
    <property type="evidence" value="ECO:0007669"/>
    <property type="project" value="TreeGrafter"/>
</dbReference>
<dbReference type="Proteomes" id="UP000479043">
    <property type="component" value="Unassembled WGS sequence"/>
</dbReference>
<sequence>MKNLSSSGGATDETDIATALRRFANWAERASSYAAKRLDLHVTDLNLVGLLLDRPQGMSPREIIEHLSLTSGAATALIDRLEKAGYVRRVPNPKDRRSVLIQLIPEAAEAPIAFYKARQDYYRNITANFSPEELSVVIRFLSEVIWIEPEGIVSTDEK</sequence>
<evidence type="ECO:0000313" key="3">
    <source>
        <dbReference type="Proteomes" id="UP000479043"/>
    </source>
</evidence>
<feature type="domain" description="HTH marR-type" evidence="1">
    <location>
        <begin position="13"/>
        <end position="146"/>
    </location>
</feature>
<organism evidence="2 3">
    <name type="scientific">Thalassovita mangrovi</name>
    <dbReference type="NCBI Taxonomy" id="2692236"/>
    <lineage>
        <taxon>Bacteria</taxon>
        <taxon>Pseudomonadati</taxon>
        <taxon>Pseudomonadota</taxon>
        <taxon>Alphaproteobacteria</taxon>
        <taxon>Rhodobacterales</taxon>
        <taxon>Roseobacteraceae</taxon>
        <taxon>Thalassovita</taxon>
    </lineage>
</organism>
<accession>A0A6L8LLM0</accession>
<dbReference type="InterPro" id="IPR036390">
    <property type="entry name" value="WH_DNA-bd_sf"/>
</dbReference>
<dbReference type="Pfam" id="PF12802">
    <property type="entry name" value="MarR_2"/>
    <property type="match status" value="1"/>
</dbReference>
<dbReference type="AlphaFoldDB" id="A0A6L8LLM0"/>
<dbReference type="RefSeq" id="WP_160974786.1">
    <property type="nucleotide sequence ID" value="NZ_WWEN01000008.1"/>
</dbReference>
<dbReference type="InterPro" id="IPR000835">
    <property type="entry name" value="HTH_MarR-typ"/>
</dbReference>
<evidence type="ECO:0000313" key="2">
    <source>
        <dbReference type="EMBL" id="MYM56874.1"/>
    </source>
</evidence>
<name>A0A6L8LLM0_9RHOB</name>
<dbReference type="SMART" id="SM00347">
    <property type="entry name" value="HTH_MARR"/>
    <property type="match status" value="1"/>
</dbReference>
<dbReference type="GO" id="GO:0003700">
    <property type="term" value="F:DNA-binding transcription factor activity"/>
    <property type="evidence" value="ECO:0007669"/>
    <property type="project" value="InterPro"/>
</dbReference>